<keyword evidence="4" id="KW-1185">Reference proteome</keyword>
<dbReference type="PRINTS" id="PR00111">
    <property type="entry name" value="ABHYDROLASE"/>
</dbReference>
<evidence type="ECO:0000256" key="1">
    <source>
        <dbReference type="ARBA" id="ARBA00022801"/>
    </source>
</evidence>
<proteinExistence type="predicted"/>
<protein>
    <submittedName>
        <fullName evidence="3">Alpha/beta fold hydrolase</fullName>
    </submittedName>
</protein>
<reference evidence="3 4" key="1">
    <citation type="submission" date="2024-09" db="EMBL/GenBank/DDBJ databases">
        <authorList>
            <person name="Sun Q."/>
            <person name="Mori K."/>
        </authorList>
    </citation>
    <scope>NUCLEOTIDE SEQUENCE [LARGE SCALE GENOMIC DNA]</scope>
    <source>
        <strain evidence="3 4">JCM 4557</strain>
    </source>
</reference>
<feature type="domain" description="AB hydrolase-1" evidence="2">
    <location>
        <begin position="21"/>
        <end position="241"/>
    </location>
</feature>
<dbReference type="Gene3D" id="3.40.50.1820">
    <property type="entry name" value="alpha/beta hydrolase"/>
    <property type="match status" value="1"/>
</dbReference>
<accession>A0ABV6TEI2</accession>
<dbReference type="SUPFAM" id="SSF53474">
    <property type="entry name" value="alpha/beta-Hydrolases"/>
    <property type="match status" value="1"/>
</dbReference>
<evidence type="ECO:0000313" key="4">
    <source>
        <dbReference type="Proteomes" id="UP001589887"/>
    </source>
</evidence>
<dbReference type="PANTHER" id="PTHR43798:SF31">
    <property type="entry name" value="AB HYDROLASE SUPERFAMILY PROTEIN YCLE"/>
    <property type="match status" value="1"/>
</dbReference>
<dbReference type="InterPro" id="IPR000073">
    <property type="entry name" value="AB_hydrolase_1"/>
</dbReference>
<dbReference type="InterPro" id="IPR029058">
    <property type="entry name" value="AB_hydrolase_fold"/>
</dbReference>
<organism evidence="3 4">
    <name type="scientific">Streptomyces noboritoensis</name>
    <dbReference type="NCBI Taxonomy" id="67337"/>
    <lineage>
        <taxon>Bacteria</taxon>
        <taxon>Bacillati</taxon>
        <taxon>Actinomycetota</taxon>
        <taxon>Actinomycetes</taxon>
        <taxon>Kitasatosporales</taxon>
        <taxon>Streptomycetaceae</taxon>
        <taxon>Streptomyces</taxon>
    </lineage>
</organism>
<comment type="caution">
    <text evidence="3">The sequence shown here is derived from an EMBL/GenBank/DDBJ whole genome shotgun (WGS) entry which is preliminary data.</text>
</comment>
<dbReference type="GO" id="GO:0016787">
    <property type="term" value="F:hydrolase activity"/>
    <property type="evidence" value="ECO:0007669"/>
    <property type="project" value="UniProtKB-KW"/>
</dbReference>
<sequence length="265" mass="28281">MPYVTVNGIQLFHTDTGAGTPVLFLHGWGTSGRVWDAQVADLAPDHRVVTVDCRGCGRSEHPPTGNTTPTNVEDILALIAHLGLEKPLLVGSSLGATFALETALRAPQHVAGVVSISGPGYWPSQGMVGALRSLISSLATDRAATVADWVPKWFGPAAPVELVRRTVRQILASGHFIDELFTEAMSHDPREAVTGIPVPVAYLHGRHDTEIPLEVSRTLASLTPYGTFHVIEQAGHMAHQEQPAAVNSLIRVALDSIATDALHRS</sequence>
<dbReference type="Proteomes" id="UP001589887">
    <property type="component" value="Unassembled WGS sequence"/>
</dbReference>
<name>A0ABV6TEI2_9ACTN</name>
<gene>
    <name evidence="3" type="ORF">ACFH04_10860</name>
</gene>
<evidence type="ECO:0000313" key="3">
    <source>
        <dbReference type="EMBL" id="MFC0844206.1"/>
    </source>
</evidence>
<dbReference type="PANTHER" id="PTHR43798">
    <property type="entry name" value="MONOACYLGLYCEROL LIPASE"/>
    <property type="match status" value="1"/>
</dbReference>
<evidence type="ECO:0000259" key="2">
    <source>
        <dbReference type="Pfam" id="PF00561"/>
    </source>
</evidence>
<dbReference type="InterPro" id="IPR050266">
    <property type="entry name" value="AB_hydrolase_sf"/>
</dbReference>
<dbReference type="EMBL" id="JBHMQV010000009">
    <property type="protein sequence ID" value="MFC0844206.1"/>
    <property type="molecule type" value="Genomic_DNA"/>
</dbReference>
<dbReference type="RefSeq" id="WP_394318296.1">
    <property type="nucleotide sequence ID" value="NZ_JBHMQV010000009.1"/>
</dbReference>
<dbReference type="Pfam" id="PF00561">
    <property type="entry name" value="Abhydrolase_1"/>
    <property type="match status" value="1"/>
</dbReference>
<keyword evidence="1 3" id="KW-0378">Hydrolase</keyword>